<protein>
    <submittedName>
        <fullName evidence="1">Uncharacterized protein</fullName>
    </submittedName>
</protein>
<sequence>MIVDFILLRARRRQWWRPAKGGGAFFPRGHSGVIIMNGSGQKWFTGKGSAGAEWQCAVRSGASRLLPLGVLVSHSRLAVGASLVSRRLGRQQTKVLHLEFGRRSPAVDSTTGRRQQATHSATATVVLEFGLLSFDIK</sequence>
<reference evidence="2" key="1">
    <citation type="submission" date="2024-07" db="EMBL/GenBank/DDBJ databases">
        <title>Two chromosome-level genome assemblies of Korean endemic species Abeliophyllum distichum and Forsythia ovata (Oleaceae).</title>
        <authorList>
            <person name="Jang H."/>
        </authorList>
    </citation>
    <scope>NUCLEOTIDE SEQUENCE [LARGE SCALE GENOMIC DNA]</scope>
</reference>
<evidence type="ECO:0000313" key="2">
    <source>
        <dbReference type="Proteomes" id="UP001604336"/>
    </source>
</evidence>
<evidence type="ECO:0000313" key="1">
    <source>
        <dbReference type="EMBL" id="KAL2518121.1"/>
    </source>
</evidence>
<dbReference type="AlphaFoldDB" id="A0ABD1TZH1"/>
<gene>
    <name evidence="1" type="ORF">Adt_14368</name>
</gene>
<keyword evidence="2" id="KW-1185">Reference proteome</keyword>
<proteinExistence type="predicted"/>
<dbReference type="Proteomes" id="UP001604336">
    <property type="component" value="Unassembled WGS sequence"/>
</dbReference>
<organism evidence="1 2">
    <name type="scientific">Abeliophyllum distichum</name>
    <dbReference type="NCBI Taxonomy" id="126358"/>
    <lineage>
        <taxon>Eukaryota</taxon>
        <taxon>Viridiplantae</taxon>
        <taxon>Streptophyta</taxon>
        <taxon>Embryophyta</taxon>
        <taxon>Tracheophyta</taxon>
        <taxon>Spermatophyta</taxon>
        <taxon>Magnoliopsida</taxon>
        <taxon>eudicotyledons</taxon>
        <taxon>Gunneridae</taxon>
        <taxon>Pentapetalae</taxon>
        <taxon>asterids</taxon>
        <taxon>lamiids</taxon>
        <taxon>Lamiales</taxon>
        <taxon>Oleaceae</taxon>
        <taxon>Forsythieae</taxon>
        <taxon>Abeliophyllum</taxon>
    </lineage>
</organism>
<accession>A0ABD1TZH1</accession>
<name>A0ABD1TZH1_9LAMI</name>
<dbReference type="EMBL" id="JBFOLK010000004">
    <property type="protein sequence ID" value="KAL2518121.1"/>
    <property type="molecule type" value="Genomic_DNA"/>
</dbReference>
<comment type="caution">
    <text evidence="1">The sequence shown here is derived from an EMBL/GenBank/DDBJ whole genome shotgun (WGS) entry which is preliminary data.</text>
</comment>